<evidence type="ECO:0000313" key="2">
    <source>
        <dbReference type="Proteomes" id="UP000321154"/>
    </source>
</evidence>
<evidence type="ECO:0008006" key="3">
    <source>
        <dbReference type="Google" id="ProtNLM"/>
    </source>
</evidence>
<keyword evidence="2" id="KW-1185">Reference proteome</keyword>
<comment type="caution">
    <text evidence="1">The sequence shown here is derived from an EMBL/GenBank/DDBJ whole genome shotgun (WGS) entry which is preliminary data.</text>
</comment>
<evidence type="ECO:0000313" key="1">
    <source>
        <dbReference type="EMBL" id="GEK83430.1"/>
    </source>
</evidence>
<dbReference type="Proteomes" id="UP000321154">
    <property type="component" value="Unassembled WGS sequence"/>
</dbReference>
<gene>
    <name evidence="1" type="ORF">FFA01_17390</name>
</gene>
<protein>
    <recommendedName>
        <fullName evidence="3">Lipoprotein</fullName>
    </recommendedName>
</protein>
<organism evidence="1 2">
    <name type="scientific">Frigoribacterium faeni</name>
    <dbReference type="NCBI Taxonomy" id="145483"/>
    <lineage>
        <taxon>Bacteria</taxon>
        <taxon>Bacillati</taxon>
        <taxon>Actinomycetota</taxon>
        <taxon>Actinomycetes</taxon>
        <taxon>Micrococcales</taxon>
        <taxon>Microbacteriaceae</taxon>
        <taxon>Frigoribacterium</taxon>
    </lineage>
</organism>
<sequence length="250" mass="26335">MTVFAGGRRRATTRVMRRSVRRGIAAVLVATTAGLLAGCTPASERSPSPMTHSGPPPTAMTIEDGVEVWDLTVPPSAEAFGIAERDDPVSSFAVGGYSSHGGGGRPVRFELPGDRTVDLRAHDVVFQLNDSPEGVTDPRTGEVLVPEGRRYSLRVSTPALEGAEAGQAGYEEALAELGLPGDSARELQQEIADAPNASPLDVGRVGASAELPSEKGMTFGVSSSFRPDPDPDRQVFLLEYSAVWDVVPIP</sequence>
<accession>A0ABQ0UPL7</accession>
<name>A0ABQ0UPL7_9MICO</name>
<proteinExistence type="predicted"/>
<reference evidence="1 2" key="1">
    <citation type="submission" date="2019-07" db="EMBL/GenBank/DDBJ databases">
        <title>Whole genome shotgun sequence of Frigoribacterium faeni NBRC 103066.</title>
        <authorList>
            <person name="Hosoyama A."/>
            <person name="Uohara A."/>
            <person name="Ohji S."/>
            <person name="Ichikawa N."/>
        </authorList>
    </citation>
    <scope>NUCLEOTIDE SEQUENCE [LARGE SCALE GENOMIC DNA]</scope>
    <source>
        <strain evidence="1 2">NBRC 103066</strain>
    </source>
</reference>
<dbReference type="EMBL" id="BJUV01000015">
    <property type="protein sequence ID" value="GEK83430.1"/>
    <property type="molecule type" value="Genomic_DNA"/>
</dbReference>